<evidence type="ECO:0000256" key="4">
    <source>
        <dbReference type="ARBA" id="ARBA00022527"/>
    </source>
</evidence>
<dbReference type="GO" id="GO:0004674">
    <property type="term" value="F:protein serine/threonine kinase activity"/>
    <property type="evidence" value="ECO:0007669"/>
    <property type="project" value="UniProtKB-KW"/>
</dbReference>
<dbReference type="Proteomes" id="UP000240988">
    <property type="component" value="Unassembled WGS sequence"/>
</dbReference>
<proteinExistence type="predicted"/>
<organism evidence="17 18">
    <name type="scientific">Mycobacterium rhizamassiliense</name>
    <dbReference type="NCBI Taxonomy" id="1841860"/>
    <lineage>
        <taxon>Bacteria</taxon>
        <taxon>Bacillati</taxon>
        <taxon>Actinomycetota</taxon>
        <taxon>Actinomycetes</taxon>
        <taxon>Mycobacteriales</taxon>
        <taxon>Mycobacteriaceae</taxon>
        <taxon>Mycobacterium</taxon>
    </lineage>
</organism>
<keyword evidence="11 14" id="KW-0472">Membrane</keyword>
<dbReference type="Pfam" id="PF00160">
    <property type="entry name" value="Pro_isomerase"/>
    <property type="match status" value="1"/>
</dbReference>
<evidence type="ECO:0000256" key="3">
    <source>
        <dbReference type="ARBA" id="ARBA00022475"/>
    </source>
</evidence>
<dbReference type="PANTHER" id="PTHR43289:SF6">
    <property type="entry name" value="SERINE_THREONINE-PROTEIN KINASE NEKL-3"/>
    <property type="match status" value="1"/>
</dbReference>
<name>A0A2U3P0L2_9MYCO</name>
<keyword evidence="7 12" id="KW-0547">Nucleotide-binding</keyword>
<evidence type="ECO:0000259" key="15">
    <source>
        <dbReference type="PROSITE" id="PS50011"/>
    </source>
</evidence>
<feature type="transmembrane region" description="Helical" evidence="14">
    <location>
        <begin position="338"/>
        <end position="361"/>
    </location>
</feature>
<evidence type="ECO:0000256" key="13">
    <source>
        <dbReference type="SAM" id="MobiDB-lite"/>
    </source>
</evidence>
<keyword evidence="3" id="KW-1003">Cell membrane</keyword>
<evidence type="ECO:0000256" key="10">
    <source>
        <dbReference type="ARBA" id="ARBA00022989"/>
    </source>
</evidence>
<dbReference type="Gene3D" id="1.10.510.10">
    <property type="entry name" value="Transferase(Phosphotransferase) domain 1"/>
    <property type="match status" value="1"/>
</dbReference>
<evidence type="ECO:0000313" key="18">
    <source>
        <dbReference type="Proteomes" id="UP000240988"/>
    </source>
</evidence>
<dbReference type="InterPro" id="IPR002130">
    <property type="entry name" value="Cyclophilin-type_PPIase_dom"/>
</dbReference>
<feature type="compositionally biased region" description="Low complexity" evidence="13">
    <location>
        <begin position="366"/>
        <end position="376"/>
    </location>
</feature>
<evidence type="ECO:0000256" key="5">
    <source>
        <dbReference type="ARBA" id="ARBA00022679"/>
    </source>
</evidence>
<evidence type="ECO:0000256" key="2">
    <source>
        <dbReference type="ARBA" id="ARBA00012513"/>
    </source>
</evidence>
<dbReference type="InterPro" id="IPR017441">
    <property type="entry name" value="Protein_kinase_ATP_BS"/>
</dbReference>
<dbReference type="PROSITE" id="PS00108">
    <property type="entry name" value="PROTEIN_KINASE_ST"/>
    <property type="match status" value="1"/>
</dbReference>
<feature type="domain" description="Protein kinase" evidence="15">
    <location>
        <begin position="9"/>
        <end position="270"/>
    </location>
</feature>
<reference evidence="17 18" key="1">
    <citation type="submission" date="2017-01" db="EMBL/GenBank/DDBJ databases">
        <authorList>
            <consortium name="Urmite Genomes"/>
        </authorList>
    </citation>
    <scope>NUCLEOTIDE SEQUENCE [LARGE SCALE GENOMIC DNA]</scope>
    <source>
        <strain evidence="17 18">AB57</strain>
    </source>
</reference>
<dbReference type="SUPFAM" id="SSF50891">
    <property type="entry name" value="Cyclophilin-like"/>
    <property type="match status" value="1"/>
</dbReference>
<dbReference type="SMART" id="SM00220">
    <property type="entry name" value="S_TKc"/>
    <property type="match status" value="1"/>
</dbReference>
<feature type="non-terminal residue" evidence="17">
    <location>
        <position position="1"/>
    </location>
</feature>
<evidence type="ECO:0000256" key="14">
    <source>
        <dbReference type="SAM" id="Phobius"/>
    </source>
</evidence>
<dbReference type="Gene3D" id="3.30.200.20">
    <property type="entry name" value="Phosphorylase Kinase, domain 1"/>
    <property type="match status" value="1"/>
</dbReference>
<dbReference type="GO" id="GO:0005524">
    <property type="term" value="F:ATP binding"/>
    <property type="evidence" value="ECO:0007669"/>
    <property type="project" value="UniProtKB-UniRule"/>
</dbReference>
<evidence type="ECO:0000256" key="8">
    <source>
        <dbReference type="ARBA" id="ARBA00022777"/>
    </source>
</evidence>
<keyword evidence="18" id="KW-1185">Reference proteome</keyword>
<dbReference type="AlphaFoldDB" id="A0A2U3P0L2"/>
<dbReference type="PROSITE" id="PS00107">
    <property type="entry name" value="PROTEIN_KINASE_ATP"/>
    <property type="match status" value="1"/>
</dbReference>
<dbReference type="EMBL" id="FUFA01000005">
    <property type="protein sequence ID" value="SPM37280.1"/>
    <property type="molecule type" value="Genomic_DNA"/>
</dbReference>
<feature type="region of interest" description="Disordered" evidence="13">
    <location>
        <begin position="274"/>
        <end position="330"/>
    </location>
</feature>
<dbReference type="InterPro" id="IPR029000">
    <property type="entry name" value="Cyclophilin-like_dom_sf"/>
</dbReference>
<dbReference type="PROSITE" id="PS50011">
    <property type="entry name" value="PROTEIN_KINASE_DOM"/>
    <property type="match status" value="1"/>
</dbReference>
<dbReference type="STRING" id="1841860.GCA_900157375_05126"/>
<dbReference type="InterPro" id="IPR011009">
    <property type="entry name" value="Kinase-like_dom_sf"/>
</dbReference>
<protein>
    <recommendedName>
        <fullName evidence="2">non-specific serine/threonine protein kinase</fullName>
        <ecNumber evidence="2">2.7.11.1</ecNumber>
    </recommendedName>
</protein>
<dbReference type="EC" id="2.7.11.1" evidence="2"/>
<evidence type="ECO:0000313" key="17">
    <source>
        <dbReference type="EMBL" id="SPM37280.1"/>
    </source>
</evidence>
<feature type="domain" description="PPIase cyclophilin-type" evidence="16">
    <location>
        <begin position="448"/>
        <end position="610"/>
    </location>
</feature>
<gene>
    <name evidence="17" type="ORF">MRAB57_5123</name>
</gene>
<sequence length="611" mass="63777">VGTDTFGHYELRGMLGRGGMGQVFRAYDVATDRIVALKVLPPHMAEDDEFQTRFRREARIAASLNDPHIVPIHSYGEIDGRLYVDMRLVEGRDLEEYITENGGRLSADRAVTVIEQVAAALDSARDVGLIHRDVKPSNILIASARDFVYLIDFGIARTAADTALTRAGHTMGTVAYMAPERFRGSTDHRADVYSLACVLHECLTGHRPYPGESLEEQLNGHLNTPPPRASLTASGVPAALDEVVARGMAKDVDERYQTAIEFAEAARAALTGAGYASTPSPAPPTAAQPEAMPGPPTAAQPAVAGPPTGGQAQPYLAPAPPAGAQPQPVAPKASNRRLIVSVVGGSVLALGAVTALVIALISNSHGASNSANSTTAQNPVHPTRTKAPRPGVGPSNGPVPALPAFAPPPDLGANCQYPASADPSVKQVNPPPAGKVSTSPAVIKATLSTNVGDIGLELDNAKAPCTVNSFISLAQQQFFNGTQCGKLIIQSDFGLLQCGGPDGEGGGGPGYEYADEYPMNQYGPNDPMRRQSVLFPRGTLTMAPFNGPNPNGSQFNMMYKDSVSEPNCTVFGTIDQAGLATIDKIVAAGVVGNAEEGMPASAVTINSVRIG</sequence>
<keyword evidence="6 14" id="KW-0812">Transmembrane</keyword>
<keyword evidence="8 17" id="KW-0418">Kinase</keyword>
<accession>A0A2U3P0L2</accession>
<feature type="region of interest" description="Disordered" evidence="13">
    <location>
        <begin position="366"/>
        <end position="394"/>
    </location>
</feature>
<dbReference type="GO" id="GO:0005886">
    <property type="term" value="C:plasma membrane"/>
    <property type="evidence" value="ECO:0007669"/>
    <property type="project" value="UniProtKB-SubCell"/>
</dbReference>
<keyword evidence="10 14" id="KW-1133">Transmembrane helix</keyword>
<dbReference type="Gene3D" id="2.40.100.10">
    <property type="entry name" value="Cyclophilin-like"/>
    <property type="match status" value="1"/>
</dbReference>
<dbReference type="PANTHER" id="PTHR43289">
    <property type="entry name" value="MITOGEN-ACTIVATED PROTEIN KINASE KINASE KINASE 20-RELATED"/>
    <property type="match status" value="1"/>
</dbReference>
<dbReference type="SUPFAM" id="SSF56112">
    <property type="entry name" value="Protein kinase-like (PK-like)"/>
    <property type="match status" value="1"/>
</dbReference>
<keyword evidence="5" id="KW-0808">Transferase</keyword>
<evidence type="ECO:0000256" key="12">
    <source>
        <dbReference type="PROSITE-ProRule" id="PRU10141"/>
    </source>
</evidence>
<keyword evidence="17" id="KW-0413">Isomerase</keyword>
<evidence type="ECO:0000259" key="16">
    <source>
        <dbReference type="PROSITE" id="PS50072"/>
    </source>
</evidence>
<dbReference type="InterPro" id="IPR008271">
    <property type="entry name" value="Ser/Thr_kinase_AS"/>
</dbReference>
<dbReference type="GO" id="GO:0080090">
    <property type="term" value="P:regulation of primary metabolic process"/>
    <property type="evidence" value="ECO:0007669"/>
    <property type="project" value="UniProtKB-ARBA"/>
</dbReference>
<evidence type="ECO:0000256" key="6">
    <source>
        <dbReference type="ARBA" id="ARBA00022692"/>
    </source>
</evidence>
<keyword evidence="9 12" id="KW-0067">ATP-binding</keyword>
<keyword evidence="4" id="KW-0723">Serine/threonine-protein kinase</keyword>
<dbReference type="Pfam" id="PF00069">
    <property type="entry name" value="Pkinase"/>
    <property type="match status" value="1"/>
</dbReference>
<dbReference type="GO" id="GO:0003755">
    <property type="term" value="F:peptidyl-prolyl cis-trans isomerase activity"/>
    <property type="evidence" value="ECO:0007669"/>
    <property type="project" value="InterPro"/>
</dbReference>
<comment type="subcellular location">
    <subcellularLocation>
        <location evidence="1">Cell membrane</location>
        <topology evidence="1">Single-pass membrane protein</topology>
    </subcellularLocation>
</comment>
<dbReference type="FunFam" id="1.10.510.10:FF:000021">
    <property type="entry name" value="Serine/threonine protein kinase"/>
    <property type="match status" value="1"/>
</dbReference>
<dbReference type="CDD" id="cd14014">
    <property type="entry name" value="STKc_PknB_like"/>
    <property type="match status" value="1"/>
</dbReference>
<evidence type="ECO:0000256" key="11">
    <source>
        <dbReference type="ARBA" id="ARBA00023136"/>
    </source>
</evidence>
<dbReference type="InterPro" id="IPR000719">
    <property type="entry name" value="Prot_kinase_dom"/>
</dbReference>
<evidence type="ECO:0000256" key="1">
    <source>
        <dbReference type="ARBA" id="ARBA00004162"/>
    </source>
</evidence>
<dbReference type="PROSITE" id="PS50072">
    <property type="entry name" value="CSA_PPIASE_2"/>
    <property type="match status" value="1"/>
</dbReference>
<feature type="binding site" evidence="12">
    <location>
        <position position="38"/>
    </location>
    <ligand>
        <name>ATP</name>
        <dbReference type="ChEBI" id="CHEBI:30616"/>
    </ligand>
</feature>
<evidence type="ECO:0000256" key="9">
    <source>
        <dbReference type="ARBA" id="ARBA00022840"/>
    </source>
</evidence>
<feature type="compositionally biased region" description="Pro residues" evidence="13">
    <location>
        <begin position="280"/>
        <end position="298"/>
    </location>
</feature>
<evidence type="ECO:0000256" key="7">
    <source>
        <dbReference type="ARBA" id="ARBA00022741"/>
    </source>
</evidence>